<dbReference type="Gene3D" id="2.30.30.40">
    <property type="entry name" value="SH3 Domains"/>
    <property type="match status" value="1"/>
</dbReference>
<dbReference type="SUPFAM" id="SSF50341">
    <property type="entry name" value="CheW-like"/>
    <property type="match status" value="1"/>
</dbReference>
<dbReference type="InterPro" id="IPR004358">
    <property type="entry name" value="Sig_transdc_His_kin-like_C"/>
</dbReference>
<dbReference type="RefSeq" id="WP_183362000.1">
    <property type="nucleotide sequence ID" value="NZ_BLXZ01000006.1"/>
</dbReference>
<feature type="modified residue" description="Phosphohistidine" evidence="6">
    <location>
        <position position="46"/>
    </location>
</feature>
<dbReference type="InterPro" id="IPR051315">
    <property type="entry name" value="Bact_Chemotaxis_CheA"/>
</dbReference>
<dbReference type="SUPFAM" id="SSF55874">
    <property type="entry name" value="ATPase domain of HSP90 chaperone/DNA topoisomerase II/histidine kinase"/>
    <property type="match status" value="1"/>
</dbReference>
<dbReference type="SUPFAM" id="SSF47384">
    <property type="entry name" value="Homodimeric domain of signal transducing histidine kinase"/>
    <property type="match status" value="1"/>
</dbReference>
<keyword evidence="3 6" id="KW-0597">Phosphoprotein</keyword>
<dbReference type="InterPro" id="IPR036097">
    <property type="entry name" value="HisK_dim/P_sf"/>
</dbReference>
<keyword evidence="4" id="KW-0808">Transferase</keyword>
<dbReference type="EMBL" id="BLXZ01000006">
    <property type="protein sequence ID" value="GFO69411.1"/>
    <property type="molecule type" value="Genomic_DNA"/>
</dbReference>
<dbReference type="InterPro" id="IPR037006">
    <property type="entry name" value="CheA-like_homodim_sf"/>
</dbReference>
<accession>A0A6V8NA90</accession>
<dbReference type="GO" id="GO:0005737">
    <property type="term" value="C:cytoplasm"/>
    <property type="evidence" value="ECO:0007669"/>
    <property type="project" value="InterPro"/>
</dbReference>
<sequence length="562" mass="60492">MDMSQYRSLFLSEAREYLRTINETVVGLEETPEDRSGIDTLFRGAHSLKGMAASMEYGDIVEVAHRMEDLMLRVRDMGLVFDSGVADLLLEGSDLIERMMVDLEADREPRTPAGDLPDRLAGYTPPPPPPRKAADPAPAASAAEPAPAQATPSAASVPAVEPAVPSTPPPTPVEPERTKELEVTSVRVKTELLDHLANLTGELITNKNRLLSINRDLASPQLGEAVGETAKLLRALHDEVMKVRLMPFEAIVDRFQRSVRALAKKSGKELHFEIVGREIGLDRSILESLVDPINHMLRNAVDHGMEESAERVAAGKPARGVVKLSVARDRDRVLVTVSDDGRGMVPERMIASAIRKGLISPDEASQLSPRQALMLSCIPGFSTAREVTDVSGRGVGMDAVNASIQKLGGTLAIESEPGKGTRFTLALPMTIAIIHALVVQCGPIKGAVPVTAVLRTVELRRHQMTRVGNRSVFNLDGEALPLLSLNRALGLPLGRFPDGIVPLFVTEAKGRRVGIVVDRLLGQHELFIKPLGRPLSKLPGLGGGAVLGDGELITLLDVADLL</sequence>
<dbReference type="GO" id="GO:0006935">
    <property type="term" value="P:chemotaxis"/>
    <property type="evidence" value="ECO:0007669"/>
    <property type="project" value="InterPro"/>
</dbReference>
<dbReference type="SUPFAM" id="SSF47226">
    <property type="entry name" value="Histidine-containing phosphotransfer domain, HPT domain"/>
    <property type="match status" value="1"/>
</dbReference>
<evidence type="ECO:0000256" key="4">
    <source>
        <dbReference type="ARBA" id="ARBA00022679"/>
    </source>
</evidence>
<dbReference type="Gene3D" id="1.20.120.160">
    <property type="entry name" value="HPT domain"/>
    <property type="match status" value="1"/>
</dbReference>
<dbReference type="InterPro" id="IPR003594">
    <property type="entry name" value="HATPase_dom"/>
</dbReference>
<dbReference type="Pfam" id="PF02895">
    <property type="entry name" value="H-kinase_dim"/>
    <property type="match status" value="1"/>
</dbReference>
<dbReference type="PROSITE" id="PS50851">
    <property type="entry name" value="CHEW"/>
    <property type="match status" value="1"/>
</dbReference>
<dbReference type="InterPro" id="IPR036890">
    <property type="entry name" value="HATPase_C_sf"/>
</dbReference>
<reference evidence="12" key="1">
    <citation type="submission" date="2020-06" db="EMBL/GenBank/DDBJ databases">
        <title>Draft genomic sequecing of Geomonas sp. Red745.</title>
        <authorList>
            <person name="Itoh H."/>
            <person name="Xu Z.X."/>
            <person name="Ushijima N."/>
            <person name="Masuda Y."/>
            <person name="Shiratori Y."/>
            <person name="Senoo K."/>
        </authorList>
    </citation>
    <scope>NUCLEOTIDE SEQUENCE [LARGE SCALE GENOMIC DNA]</scope>
    <source>
        <strain evidence="12">Red745</strain>
    </source>
</reference>
<evidence type="ECO:0000256" key="3">
    <source>
        <dbReference type="ARBA" id="ARBA00022553"/>
    </source>
</evidence>
<dbReference type="Proteomes" id="UP000587586">
    <property type="component" value="Unassembled WGS sequence"/>
</dbReference>
<dbReference type="SMART" id="SM00073">
    <property type="entry name" value="HPT"/>
    <property type="match status" value="1"/>
</dbReference>
<dbReference type="PANTHER" id="PTHR43395">
    <property type="entry name" value="SENSOR HISTIDINE KINASE CHEA"/>
    <property type="match status" value="1"/>
</dbReference>
<dbReference type="PROSITE" id="PS50109">
    <property type="entry name" value="HIS_KIN"/>
    <property type="match status" value="1"/>
</dbReference>
<evidence type="ECO:0000259" key="10">
    <source>
        <dbReference type="PROSITE" id="PS50894"/>
    </source>
</evidence>
<dbReference type="Pfam" id="PF01584">
    <property type="entry name" value="CheW"/>
    <property type="match status" value="1"/>
</dbReference>
<feature type="domain" description="CheW-like" evidence="9">
    <location>
        <begin position="433"/>
        <end position="562"/>
    </location>
</feature>
<evidence type="ECO:0000259" key="9">
    <source>
        <dbReference type="PROSITE" id="PS50851"/>
    </source>
</evidence>
<dbReference type="SMART" id="SM00260">
    <property type="entry name" value="CheW"/>
    <property type="match status" value="1"/>
</dbReference>
<feature type="domain" description="HPt" evidence="10">
    <location>
        <begin position="1"/>
        <end position="103"/>
    </location>
</feature>
<evidence type="ECO:0000256" key="1">
    <source>
        <dbReference type="ARBA" id="ARBA00000085"/>
    </source>
</evidence>
<evidence type="ECO:0000256" key="6">
    <source>
        <dbReference type="PROSITE-ProRule" id="PRU00110"/>
    </source>
</evidence>
<gene>
    <name evidence="11" type="primary">cheA44H</name>
    <name evidence="11" type="ORF">GMLC_29900</name>
</gene>
<dbReference type="GO" id="GO:0000155">
    <property type="term" value="F:phosphorelay sensor kinase activity"/>
    <property type="evidence" value="ECO:0007669"/>
    <property type="project" value="InterPro"/>
</dbReference>
<dbReference type="InterPro" id="IPR008207">
    <property type="entry name" value="Sig_transdc_His_kin_Hpt_dom"/>
</dbReference>
<keyword evidence="12" id="KW-1185">Reference proteome</keyword>
<dbReference type="EC" id="2.7.13.3" evidence="2"/>
<comment type="catalytic activity">
    <reaction evidence="1">
        <text>ATP + protein L-histidine = ADP + protein N-phospho-L-histidine.</text>
        <dbReference type="EC" id="2.7.13.3"/>
    </reaction>
</comment>
<feature type="region of interest" description="Disordered" evidence="7">
    <location>
        <begin position="106"/>
        <end position="182"/>
    </location>
</feature>
<dbReference type="PRINTS" id="PR00344">
    <property type="entry name" value="BCTRLSENSOR"/>
</dbReference>
<evidence type="ECO:0000256" key="7">
    <source>
        <dbReference type="SAM" id="MobiDB-lite"/>
    </source>
</evidence>
<dbReference type="SMART" id="SM00387">
    <property type="entry name" value="HATPase_c"/>
    <property type="match status" value="1"/>
</dbReference>
<dbReference type="Pfam" id="PF02518">
    <property type="entry name" value="HATPase_c"/>
    <property type="match status" value="1"/>
</dbReference>
<comment type="caution">
    <text evidence="11">The sequence shown here is derived from an EMBL/GenBank/DDBJ whole genome shotgun (WGS) entry which is preliminary data.</text>
</comment>
<dbReference type="Gene3D" id="1.10.287.560">
    <property type="entry name" value="Histidine kinase CheA-like, homodimeric domain"/>
    <property type="match status" value="1"/>
</dbReference>
<dbReference type="Pfam" id="PF01627">
    <property type="entry name" value="Hpt"/>
    <property type="match status" value="1"/>
</dbReference>
<dbReference type="InterPro" id="IPR036061">
    <property type="entry name" value="CheW-like_dom_sf"/>
</dbReference>
<dbReference type="AlphaFoldDB" id="A0A6V8NA90"/>
<proteinExistence type="predicted"/>
<feature type="domain" description="Histidine kinase" evidence="8">
    <location>
        <begin position="187"/>
        <end position="431"/>
    </location>
</feature>
<keyword evidence="5" id="KW-0418">Kinase</keyword>
<dbReference type="SMART" id="SM01231">
    <property type="entry name" value="H-kinase_dim"/>
    <property type="match status" value="1"/>
</dbReference>
<dbReference type="InterPro" id="IPR005467">
    <property type="entry name" value="His_kinase_dom"/>
</dbReference>
<evidence type="ECO:0000313" key="11">
    <source>
        <dbReference type="EMBL" id="GFO69411.1"/>
    </source>
</evidence>
<dbReference type="InterPro" id="IPR004105">
    <property type="entry name" value="CheA-like_dim"/>
</dbReference>
<evidence type="ECO:0000259" key="8">
    <source>
        <dbReference type="PROSITE" id="PS50109"/>
    </source>
</evidence>
<dbReference type="FunFam" id="3.30.565.10:FF:000016">
    <property type="entry name" value="Chemotaxis protein CheA, putative"/>
    <property type="match status" value="1"/>
</dbReference>
<dbReference type="InterPro" id="IPR002545">
    <property type="entry name" value="CheW-lke_dom"/>
</dbReference>
<organism evidence="11 12">
    <name type="scientific">Geomonas limicola</name>
    <dbReference type="NCBI Taxonomy" id="2740186"/>
    <lineage>
        <taxon>Bacteria</taxon>
        <taxon>Pseudomonadati</taxon>
        <taxon>Thermodesulfobacteriota</taxon>
        <taxon>Desulfuromonadia</taxon>
        <taxon>Geobacterales</taxon>
        <taxon>Geobacteraceae</taxon>
        <taxon>Geomonas</taxon>
    </lineage>
</organism>
<protein>
    <recommendedName>
        <fullName evidence="2">histidine kinase</fullName>
        <ecNumber evidence="2">2.7.13.3</ecNumber>
    </recommendedName>
</protein>
<dbReference type="CDD" id="cd00088">
    <property type="entry name" value="HPT"/>
    <property type="match status" value="1"/>
</dbReference>
<evidence type="ECO:0000256" key="5">
    <source>
        <dbReference type="ARBA" id="ARBA00022777"/>
    </source>
</evidence>
<name>A0A6V8NA90_9BACT</name>
<dbReference type="InterPro" id="IPR036641">
    <property type="entry name" value="HPT_dom_sf"/>
</dbReference>
<dbReference type="PROSITE" id="PS50894">
    <property type="entry name" value="HPT"/>
    <property type="match status" value="1"/>
</dbReference>
<dbReference type="PANTHER" id="PTHR43395:SF1">
    <property type="entry name" value="CHEMOTAXIS PROTEIN CHEA"/>
    <property type="match status" value="1"/>
</dbReference>
<dbReference type="Gene3D" id="3.30.565.10">
    <property type="entry name" value="Histidine kinase-like ATPase, C-terminal domain"/>
    <property type="match status" value="1"/>
</dbReference>
<feature type="compositionally biased region" description="Low complexity" evidence="7">
    <location>
        <begin position="135"/>
        <end position="164"/>
    </location>
</feature>
<evidence type="ECO:0000256" key="2">
    <source>
        <dbReference type="ARBA" id="ARBA00012438"/>
    </source>
</evidence>
<evidence type="ECO:0000313" key="12">
    <source>
        <dbReference type="Proteomes" id="UP000587586"/>
    </source>
</evidence>